<feature type="domain" description="K Homology" evidence="2">
    <location>
        <begin position="406"/>
        <end position="451"/>
    </location>
</feature>
<dbReference type="EMBL" id="KZ613950">
    <property type="protein sequence ID" value="PMD36915.1"/>
    <property type="molecule type" value="Genomic_DNA"/>
</dbReference>
<gene>
    <name evidence="4" type="ORF">L207DRAFT_586601</name>
</gene>
<dbReference type="Pfam" id="PF20150">
    <property type="entry name" value="2EXR"/>
    <property type="match status" value="1"/>
</dbReference>
<proteinExistence type="predicted"/>
<dbReference type="InterPro" id="IPR036612">
    <property type="entry name" value="KH_dom_type_1_sf"/>
</dbReference>
<evidence type="ECO:0000256" key="1">
    <source>
        <dbReference type="SAM" id="MobiDB-lite"/>
    </source>
</evidence>
<evidence type="ECO:0000313" key="5">
    <source>
        <dbReference type="Proteomes" id="UP000235786"/>
    </source>
</evidence>
<dbReference type="PANTHER" id="PTHR35910:SF6">
    <property type="entry name" value="2EXR DOMAIN-CONTAINING PROTEIN"/>
    <property type="match status" value="1"/>
</dbReference>
<evidence type="ECO:0000313" key="4">
    <source>
        <dbReference type="EMBL" id="PMD36915.1"/>
    </source>
</evidence>
<reference evidence="4 5" key="1">
    <citation type="submission" date="2016-04" db="EMBL/GenBank/DDBJ databases">
        <title>A degradative enzymes factory behind the ericoid mycorrhizal symbiosis.</title>
        <authorList>
            <consortium name="DOE Joint Genome Institute"/>
            <person name="Martino E."/>
            <person name="Morin E."/>
            <person name="Grelet G."/>
            <person name="Kuo A."/>
            <person name="Kohler A."/>
            <person name="Daghino S."/>
            <person name="Barry K."/>
            <person name="Choi C."/>
            <person name="Cichocki N."/>
            <person name="Clum A."/>
            <person name="Copeland A."/>
            <person name="Hainaut M."/>
            <person name="Haridas S."/>
            <person name="Labutti K."/>
            <person name="Lindquist E."/>
            <person name="Lipzen A."/>
            <person name="Khouja H.-R."/>
            <person name="Murat C."/>
            <person name="Ohm R."/>
            <person name="Olson A."/>
            <person name="Spatafora J."/>
            <person name="Veneault-Fourrey C."/>
            <person name="Henrissat B."/>
            <person name="Grigoriev I."/>
            <person name="Martin F."/>
            <person name="Perotto S."/>
        </authorList>
    </citation>
    <scope>NUCLEOTIDE SEQUENCE [LARGE SCALE GENOMIC DNA]</scope>
    <source>
        <strain evidence="4 5">F</strain>
    </source>
</reference>
<keyword evidence="5" id="KW-1185">Reference proteome</keyword>
<name>A0A2J6REI0_HYAVF</name>
<organism evidence="4 5">
    <name type="scientific">Hyaloscypha variabilis (strain UAMH 11265 / GT02V1 / F)</name>
    <name type="common">Meliniomyces variabilis</name>
    <dbReference type="NCBI Taxonomy" id="1149755"/>
    <lineage>
        <taxon>Eukaryota</taxon>
        <taxon>Fungi</taxon>
        <taxon>Dikarya</taxon>
        <taxon>Ascomycota</taxon>
        <taxon>Pezizomycotina</taxon>
        <taxon>Leotiomycetes</taxon>
        <taxon>Helotiales</taxon>
        <taxon>Hyaloscyphaceae</taxon>
        <taxon>Hyaloscypha</taxon>
        <taxon>Hyaloscypha variabilis</taxon>
    </lineage>
</organism>
<dbReference type="Proteomes" id="UP000235786">
    <property type="component" value="Unassembled WGS sequence"/>
</dbReference>
<dbReference type="AlphaFoldDB" id="A0A2J6REI0"/>
<feature type="domain" description="2EXR" evidence="3">
    <location>
        <begin position="109"/>
        <end position="213"/>
    </location>
</feature>
<evidence type="ECO:0000259" key="2">
    <source>
        <dbReference type="Pfam" id="PF00013"/>
    </source>
</evidence>
<feature type="compositionally biased region" description="Polar residues" evidence="1">
    <location>
        <begin position="35"/>
        <end position="55"/>
    </location>
</feature>
<dbReference type="PANTHER" id="PTHR35910">
    <property type="entry name" value="2EXR DOMAIN-CONTAINING PROTEIN"/>
    <property type="match status" value="1"/>
</dbReference>
<feature type="region of interest" description="Disordered" evidence="1">
    <location>
        <begin position="1"/>
        <end position="74"/>
    </location>
</feature>
<evidence type="ECO:0000259" key="3">
    <source>
        <dbReference type="Pfam" id="PF20150"/>
    </source>
</evidence>
<dbReference type="InterPro" id="IPR045518">
    <property type="entry name" value="2EXR"/>
</dbReference>
<dbReference type="Gene3D" id="3.30.1370.10">
    <property type="entry name" value="K Homology domain, type 1"/>
    <property type="match status" value="1"/>
</dbReference>
<dbReference type="OrthoDB" id="3565000at2759"/>
<dbReference type="Pfam" id="PF00013">
    <property type="entry name" value="KH_1"/>
    <property type="match status" value="1"/>
</dbReference>
<protein>
    <submittedName>
        <fullName evidence="4">Uncharacterized protein</fullName>
    </submittedName>
</protein>
<sequence length="484" mass="54523">MVGVSGCASKPTDLKSNPNDKAMAQLNSLLEDIKISNSQHKPSNSSDVNTQTGTQAVRGHGGQQNGRRDGKKKHWKKFDLASGHLVPQVKEQSSISGRKTYNGPSANAFYLFPELPVEMRFKIWGYTALHSRFIEIEWGPEFRNGYDLGGVVCAGSDFRRRVSPASRQPPAIFHVSREARDEAKKNYQLRTFDTKTPNHTERYIYYNPNCDIIYFGEESCISTMLFTFSAQPREPIPRVAITLSGKGSQKCNCDYDGHAYGADTDIRTMQALHGLFPPTIREEDKFRWPGCLGLKEVFWVVPSSLWSVEQGNMSASVGMRHATTNGLTKGQQNLKRHLLWDMQYVEKGQWISGATNRWEADKDKPKFSFISFAPHPKYDGTTTTLRDGLGFSTPAINLLLRNDCSFLKYVERTTSARIDIPAQNYPGEDPREIGFTGTKEGIADAKKLILDKLSTAKSDKVYVHRVSDAWEAWNHIRRLMPGQL</sequence>
<dbReference type="InterPro" id="IPR004088">
    <property type="entry name" value="KH_dom_type_1"/>
</dbReference>
<dbReference type="GO" id="GO:0003723">
    <property type="term" value="F:RNA binding"/>
    <property type="evidence" value="ECO:0007669"/>
    <property type="project" value="InterPro"/>
</dbReference>
<dbReference type="SUPFAM" id="SSF54791">
    <property type="entry name" value="Eukaryotic type KH-domain (KH-domain type I)"/>
    <property type="match status" value="1"/>
</dbReference>
<accession>A0A2J6REI0</accession>
<dbReference type="CDD" id="cd00105">
    <property type="entry name" value="KH-I"/>
    <property type="match status" value="1"/>
</dbReference>